<dbReference type="OrthoDB" id="9763644at2"/>
<dbReference type="GO" id="GO:0005524">
    <property type="term" value="F:ATP binding"/>
    <property type="evidence" value="ECO:0007669"/>
    <property type="project" value="UniProtKB-KW"/>
</dbReference>
<dbReference type="EMBL" id="QKXH01000008">
    <property type="protein sequence ID" value="PZX92996.1"/>
    <property type="molecule type" value="Genomic_DNA"/>
</dbReference>
<comment type="caution">
    <text evidence="6">The sequence shown here is derived from an EMBL/GenBank/DDBJ whole genome shotgun (WGS) entry which is preliminary data.</text>
</comment>
<reference evidence="6 7" key="1">
    <citation type="submission" date="2018-06" db="EMBL/GenBank/DDBJ databases">
        <title>Flavobacterium sp IMCC34762, genome.</title>
        <authorList>
            <person name="Joung Y."/>
            <person name="Cho J."/>
            <person name="Song J."/>
        </authorList>
    </citation>
    <scope>NUCLEOTIDE SEQUENCE [LARGE SCALE GENOMIC DNA]</scope>
    <source>
        <strain evidence="6 7">IMCC34762</strain>
    </source>
</reference>
<dbReference type="InterPro" id="IPR006500">
    <property type="entry name" value="Helicase_put_C_phage/plasmid"/>
</dbReference>
<evidence type="ECO:0000256" key="3">
    <source>
        <dbReference type="ARBA" id="ARBA00022806"/>
    </source>
</evidence>
<keyword evidence="4" id="KW-0067">ATP-binding</keyword>
<dbReference type="InterPro" id="IPR051620">
    <property type="entry name" value="ORF904-like_C"/>
</dbReference>
<sequence length="490" mass="56790">MNQINTDDILSELLESICPIDFKVLAFPESKQYISFQTKISNGETLTNTQSVEFEEMKNRLSNFQPTKNHYLIICIEQLLKIAELNQWGLCKKNGNVFLYNGCYWSEIDKERFQFFLGRVALKMGVEKFKGKIHTFKDELHKQFMSDAYLSSPKEKPDSVLINLVNGTFEIQGAKRALRDFERKDFVTHQLPFEYYHEATAPQFQKYLDEVLPDKDKQKVFAEYCGYIFIKSSVLKLEKMLILYGTGANGKSVFFEILNALLGSKNVSNFSLQNLTNDNGYFRAKIGNKLVNYASEINGKLETDIFKQMASGEPIEARLPYGEPFILSDYAKLIFNCNELPKDVEHTNAYFRRFLIIGFDVTIAEDKQDKGLANRIIKNELSGVFNWVLDGLDRVLEQKKFSKCEAIDNARTDYEKQSDSVQLFITEFEYKTSTTDYILISQLYPEYKSFCLEDGYKPVGKTKFIQRLKHYKIHVNRINVGNVAYITNYN</sequence>
<dbReference type="Pfam" id="PF19263">
    <property type="entry name" value="DUF5906"/>
    <property type="match status" value="1"/>
</dbReference>
<gene>
    <name evidence="6" type="ORF">DOS84_12985</name>
</gene>
<accession>A0A2W7TU89</accession>
<dbReference type="PANTHER" id="PTHR35372">
    <property type="entry name" value="ATP BINDING PROTEIN-RELATED"/>
    <property type="match status" value="1"/>
</dbReference>
<dbReference type="InterPro" id="IPR004968">
    <property type="entry name" value="DNA_primase/NTPase_C"/>
</dbReference>
<evidence type="ECO:0000313" key="6">
    <source>
        <dbReference type="EMBL" id="PZX92996.1"/>
    </source>
</evidence>
<evidence type="ECO:0000313" key="7">
    <source>
        <dbReference type="Proteomes" id="UP000249177"/>
    </source>
</evidence>
<dbReference type="PROSITE" id="PS51206">
    <property type="entry name" value="SF3_HELICASE_1"/>
    <property type="match status" value="1"/>
</dbReference>
<dbReference type="Gene3D" id="3.40.50.300">
    <property type="entry name" value="P-loop containing nucleotide triphosphate hydrolases"/>
    <property type="match status" value="1"/>
</dbReference>
<name>A0A2W7TU89_9FLAO</name>
<feature type="domain" description="SF3 helicase" evidence="5">
    <location>
        <begin position="216"/>
        <end position="372"/>
    </location>
</feature>
<dbReference type="NCBIfam" id="TIGR01613">
    <property type="entry name" value="primase_Cterm"/>
    <property type="match status" value="1"/>
</dbReference>
<evidence type="ECO:0000256" key="4">
    <source>
        <dbReference type="ARBA" id="ARBA00022840"/>
    </source>
</evidence>
<proteinExistence type="predicted"/>
<keyword evidence="2" id="KW-0378">Hydrolase</keyword>
<dbReference type="InterPro" id="IPR027417">
    <property type="entry name" value="P-loop_NTPase"/>
</dbReference>
<dbReference type="InterPro" id="IPR014818">
    <property type="entry name" value="Phage/plasmid_primase_P4_C"/>
</dbReference>
<dbReference type="AlphaFoldDB" id="A0A2W7TU89"/>
<keyword evidence="3" id="KW-0347">Helicase</keyword>
<dbReference type="Pfam" id="PF08706">
    <property type="entry name" value="D5_N"/>
    <property type="match status" value="1"/>
</dbReference>
<dbReference type="PANTHER" id="PTHR35372:SF2">
    <property type="entry name" value="SF3 HELICASE DOMAIN-CONTAINING PROTEIN"/>
    <property type="match status" value="1"/>
</dbReference>
<dbReference type="GO" id="GO:0004386">
    <property type="term" value="F:helicase activity"/>
    <property type="evidence" value="ECO:0007669"/>
    <property type="project" value="UniProtKB-KW"/>
</dbReference>
<evidence type="ECO:0000259" key="5">
    <source>
        <dbReference type="PROSITE" id="PS51206"/>
    </source>
</evidence>
<protein>
    <submittedName>
        <fullName evidence="6">DNA primase</fullName>
    </submittedName>
</protein>
<dbReference type="SUPFAM" id="SSF52540">
    <property type="entry name" value="P-loop containing nucleoside triphosphate hydrolases"/>
    <property type="match status" value="1"/>
</dbReference>
<evidence type="ECO:0000256" key="1">
    <source>
        <dbReference type="ARBA" id="ARBA00022741"/>
    </source>
</evidence>
<organism evidence="6 7">
    <name type="scientific">Flavobacterium aquariorum</name>
    <dbReference type="NCBI Taxonomy" id="2217670"/>
    <lineage>
        <taxon>Bacteria</taxon>
        <taxon>Pseudomonadati</taxon>
        <taxon>Bacteroidota</taxon>
        <taxon>Flavobacteriia</taxon>
        <taxon>Flavobacteriales</taxon>
        <taxon>Flavobacteriaceae</taxon>
        <taxon>Flavobacterium</taxon>
    </lineage>
</organism>
<dbReference type="InterPro" id="IPR014015">
    <property type="entry name" value="Helicase_SF3_DNA-vir"/>
</dbReference>
<evidence type="ECO:0000256" key="2">
    <source>
        <dbReference type="ARBA" id="ARBA00022801"/>
    </source>
</evidence>
<dbReference type="SMART" id="SM00885">
    <property type="entry name" value="D5_N"/>
    <property type="match status" value="1"/>
</dbReference>
<keyword evidence="1" id="KW-0547">Nucleotide-binding</keyword>
<dbReference type="Pfam" id="PF03288">
    <property type="entry name" value="Pox_D5"/>
    <property type="match status" value="1"/>
</dbReference>
<dbReference type="InterPro" id="IPR045455">
    <property type="entry name" value="NrS-1_pol-like_helicase"/>
</dbReference>
<dbReference type="Proteomes" id="UP000249177">
    <property type="component" value="Unassembled WGS sequence"/>
</dbReference>
<keyword evidence="7" id="KW-1185">Reference proteome</keyword>
<dbReference type="GO" id="GO:0016787">
    <property type="term" value="F:hydrolase activity"/>
    <property type="evidence" value="ECO:0007669"/>
    <property type="project" value="UniProtKB-KW"/>
</dbReference>